<sequence length="121" mass="13366">MQHSSEDSIRNRNCSISKGECIINSRCLCKPVAPGLGMIRIPAAVSPPLHTNPNPYRIFLSQLGNGWWIIMLSVHAQRQPRNATSTRSLKLPMLEAKSCCAQPTSFRILLLWRGPSIPCAG</sequence>
<dbReference type="Proteomes" id="UP000184063">
    <property type="component" value="Unassembled WGS sequence"/>
</dbReference>
<evidence type="ECO:0000313" key="1">
    <source>
        <dbReference type="EMBL" id="OJZ91958.1"/>
    </source>
</evidence>
<gene>
    <name evidence="1" type="ORF">ASPFODRAFT_240019</name>
</gene>
<protein>
    <submittedName>
        <fullName evidence="1">Uncharacterized protein</fullName>
    </submittedName>
</protein>
<name>A0A1M3TYV1_ASPLC</name>
<dbReference type="VEuPathDB" id="FungiDB:ASPFODRAFT_240019"/>
<proteinExistence type="predicted"/>
<dbReference type="OrthoDB" id="10275347at2759"/>
<reference evidence="2" key="1">
    <citation type="journal article" date="2017" name="Genome Biol.">
        <title>Comparative genomics reveals high biological diversity and specific adaptations in the industrially and medically important fungal genus Aspergillus.</title>
        <authorList>
            <person name="de Vries R.P."/>
            <person name="Riley R."/>
            <person name="Wiebenga A."/>
            <person name="Aguilar-Osorio G."/>
            <person name="Amillis S."/>
            <person name="Uchima C.A."/>
            <person name="Anderluh G."/>
            <person name="Asadollahi M."/>
            <person name="Askin M."/>
            <person name="Barry K."/>
            <person name="Battaglia E."/>
            <person name="Bayram O."/>
            <person name="Benocci T."/>
            <person name="Braus-Stromeyer S.A."/>
            <person name="Caldana C."/>
            <person name="Canovas D."/>
            <person name="Cerqueira G.C."/>
            <person name="Chen F."/>
            <person name="Chen W."/>
            <person name="Choi C."/>
            <person name="Clum A."/>
            <person name="Dos Santos R.A."/>
            <person name="Damasio A.R."/>
            <person name="Diallinas G."/>
            <person name="Emri T."/>
            <person name="Fekete E."/>
            <person name="Flipphi M."/>
            <person name="Freyberg S."/>
            <person name="Gallo A."/>
            <person name="Gournas C."/>
            <person name="Habgood R."/>
            <person name="Hainaut M."/>
            <person name="Harispe M.L."/>
            <person name="Henrissat B."/>
            <person name="Hilden K.S."/>
            <person name="Hope R."/>
            <person name="Hossain A."/>
            <person name="Karabika E."/>
            <person name="Karaffa L."/>
            <person name="Karanyi Z."/>
            <person name="Krasevec N."/>
            <person name="Kuo A."/>
            <person name="Kusch H."/>
            <person name="LaButti K."/>
            <person name="Lagendijk E.L."/>
            <person name="Lapidus A."/>
            <person name="Levasseur A."/>
            <person name="Lindquist E."/>
            <person name="Lipzen A."/>
            <person name="Logrieco A.F."/>
            <person name="MacCabe A."/>
            <person name="Maekelae M.R."/>
            <person name="Malavazi I."/>
            <person name="Melin P."/>
            <person name="Meyer V."/>
            <person name="Mielnichuk N."/>
            <person name="Miskei M."/>
            <person name="Molnar A.P."/>
            <person name="Mule G."/>
            <person name="Ngan C.Y."/>
            <person name="Orejas M."/>
            <person name="Orosz E."/>
            <person name="Ouedraogo J.P."/>
            <person name="Overkamp K.M."/>
            <person name="Park H.-S."/>
            <person name="Perrone G."/>
            <person name="Piumi F."/>
            <person name="Punt P.J."/>
            <person name="Ram A.F."/>
            <person name="Ramon A."/>
            <person name="Rauscher S."/>
            <person name="Record E."/>
            <person name="Riano-Pachon D.M."/>
            <person name="Robert V."/>
            <person name="Roehrig J."/>
            <person name="Ruller R."/>
            <person name="Salamov A."/>
            <person name="Salih N.S."/>
            <person name="Samson R.A."/>
            <person name="Sandor E."/>
            <person name="Sanguinetti M."/>
            <person name="Schuetze T."/>
            <person name="Sepcic K."/>
            <person name="Shelest E."/>
            <person name="Sherlock G."/>
            <person name="Sophianopoulou V."/>
            <person name="Squina F.M."/>
            <person name="Sun H."/>
            <person name="Susca A."/>
            <person name="Todd R.B."/>
            <person name="Tsang A."/>
            <person name="Unkles S.E."/>
            <person name="van de Wiele N."/>
            <person name="van Rossen-Uffink D."/>
            <person name="Oliveira J.V."/>
            <person name="Vesth T.C."/>
            <person name="Visser J."/>
            <person name="Yu J.-H."/>
            <person name="Zhou M."/>
            <person name="Andersen M.R."/>
            <person name="Archer D.B."/>
            <person name="Baker S.E."/>
            <person name="Benoit I."/>
            <person name="Brakhage A.A."/>
            <person name="Braus G.H."/>
            <person name="Fischer R."/>
            <person name="Frisvad J.C."/>
            <person name="Goldman G.H."/>
            <person name="Houbraken J."/>
            <person name="Oakley B."/>
            <person name="Pocsi I."/>
            <person name="Scazzocchio C."/>
            <person name="Seiboth B."/>
            <person name="vanKuyk P.A."/>
            <person name="Wortman J."/>
            <person name="Dyer P.S."/>
            <person name="Grigoriev I.V."/>
        </authorList>
    </citation>
    <scope>NUCLEOTIDE SEQUENCE [LARGE SCALE GENOMIC DNA]</scope>
    <source>
        <strain evidence="2">CBS 106.47</strain>
    </source>
</reference>
<evidence type="ECO:0000313" key="2">
    <source>
        <dbReference type="Proteomes" id="UP000184063"/>
    </source>
</evidence>
<accession>A0A1M3TYV1</accession>
<dbReference type="EMBL" id="KV878236">
    <property type="protein sequence ID" value="OJZ91958.1"/>
    <property type="molecule type" value="Genomic_DNA"/>
</dbReference>
<organism evidence="1 2">
    <name type="scientific">Aspergillus luchuensis (strain CBS 106.47)</name>
    <dbReference type="NCBI Taxonomy" id="1137211"/>
    <lineage>
        <taxon>Eukaryota</taxon>
        <taxon>Fungi</taxon>
        <taxon>Dikarya</taxon>
        <taxon>Ascomycota</taxon>
        <taxon>Pezizomycotina</taxon>
        <taxon>Eurotiomycetes</taxon>
        <taxon>Eurotiomycetidae</taxon>
        <taxon>Eurotiales</taxon>
        <taxon>Aspergillaceae</taxon>
        <taxon>Aspergillus</taxon>
        <taxon>Aspergillus subgen. Circumdati</taxon>
    </lineage>
</organism>
<dbReference type="AlphaFoldDB" id="A0A1M3TYV1"/>